<dbReference type="SMART" id="SM00448">
    <property type="entry name" value="REC"/>
    <property type="match status" value="1"/>
</dbReference>
<dbReference type="SUPFAM" id="SSF52172">
    <property type="entry name" value="CheY-like"/>
    <property type="match status" value="1"/>
</dbReference>
<keyword evidence="3" id="KW-0597">Phosphoprotein</keyword>
<dbReference type="KEGG" id="cac:CA_C0122"/>
<dbReference type="RefSeq" id="WP_010963449.1">
    <property type="nucleotide sequence ID" value="NC_003030.1"/>
</dbReference>
<dbReference type="Pfam" id="PF00072">
    <property type="entry name" value="Response_reg"/>
    <property type="match status" value="1"/>
</dbReference>
<dbReference type="eggNOG" id="COG2201">
    <property type="taxonomic scope" value="Bacteria"/>
</dbReference>
<evidence type="ECO:0000256" key="2">
    <source>
        <dbReference type="ARBA" id="ARBA00024867"/>
    </source>
</evidence>
<reference evidence="5 6" key="1">
    <citation type="journal article" date="2001" name="J. Bacteriol.">
        <title>Genome sequence and comparative analysis of the solvent-producing bacterium Clostridium acetobutylicum.</title>
        <authorList>
            <person name="Nolling J."/>
            <person name="Breton G."/>
            <person name="Omelchenko M.V."/>
            <person name="Makarova K.S."/>
            <person name="Zeng Q."/>
            <person name="Gibson R."/>
            <person name="Lee H.M."/>
            <person name="Dubois J."/>
            <person name="Qiu D."/>
            <person name="Hitti J."/>
            <person name="Wolf Y.I."/>
            <person name="Tatusov R.L."/>
            <person name="Sabathe F."/>
            <person name="Doucette-Stamm L."/>
            <person name="Soucaille P."/>
            <person name="Daly M.J."/>
            <person name="Bennett G.N."/>
            <person name="Koonin E.V."/>
            <person name="Smith D.R."/>
        </authorList>
    </citation>
    <scope>NUCLEOTIDE SEQUENCE [LARGE SCALE GENOMIC DNA]</scope>
    <source>
        <strain evidence="6">ATCC 824 / DSM 792 / JCM 1419 / LMG 5710 / VKM B-1787</strain>
    </source>
</reference>
<protein>
    <recommendedName>
        <fullName evidence="1">Stage 0 sporulation protein A homolog</fullName>
    </recommendedName>
</protein>
<proteinExistence type="predicted"/>
<dbReference type="EMBL" id="AE001437">
    <property type="protein sequence ID" value="AAK78107.1"/>
    <property type="molecule type" value="Genomic_DNA"/>
</dbReference>
<dbReference type="HOGENOM" id="CLU_000445_69_15_9"/>
<dbReference type="PROSITE" id="PS50110">
    <property type="entry name" value="RESPONSE_REGULATORY"/>
    <property type="match status" value="1"/>
</dbReference>
<dbReference type="Gene3D" id="3.40.50.2300">
    <property type="match status" value="1"/>
</dbReference>
<dbReference type="PANTHER" id="PTHR43228:SF1">
    <property type="entry name" value="TWO-COMPONENT RESPONSE REGULATOR ARR22"/>
    <property type="match status" value="1"/>
</dbReference>
<sequence>MKKTVLIIDDSALARRTVKNLLENDGFEVVGEVEGGPNAINQFKELKPEIVTMDVSMDKMDGFKALNDILNYNPEAKVVVITSMAQEDAVKRSVELGAKYFIAKPFEGTELVEIIEKVLNNQVFEH</sequence>
<accession>Q97MR9</accession>
<dbReference type="InterPro" id="IPR001789">
    <property type="entry name" value="Sig_transdc_resp-reg_receiver"/>
</dbReference>
<comment type="function">
    <text evidence="2">May play the central regulatory role in sporulation. It may be an element of the effector pathway responsible for the activation of sporulation genes in response to nutritional stress. Spo0A may act in concert with spo0H (a sigma factor) to control the expression of some genes that are critical to the sporulation process.</text>
</comment>
<dbReference type="AlphaFoldDB" id="Q97MR9"/>
<keyword evidence="6" id="KW-1185">Reference proteome</keyword>
<dbReference type="OrthoDB" id="9790669at2"/>
<dbReference type="InterPro" id="IPR011006">
    <property type="entry name" value="CheY-like_superfamily"/>
</dbReference>
<gene>
    <name evidence="5" type="primary">cheY</name>
    <name evidence="5" type="ordered locus">CA_C0122</name>
</gene>
<evidence type="ECO:0000259" key="4">
    <source>
        <dbReference type="PROSITE" id="PS50110"/>
    </source>
</evidence>
<dbReference type="GO" id="GO:0000160">
    <property type="term" value="P:phosphorelay signal transduction system"/>
    <property type="evidence" value="ECO:0007669"/>
    <property type="project" value="InterPro"/>
</dbReference>
<feature type="domain" description="Response regulatory" evidence="4">
    <location>
        <begin position="4"/>
        <end position="119"/>
    </location>
</feature>
<evidence type="ECO:0000313" key="5">
    <source>
        <dbReference type="EMBL" id="AAK78107.1"/>
    </source>
</evidence>
<dbReference type="GeneID" id="44996604"/>
<evidence type="ECO:0000256" key="1">
    <source>
        <dbReference type="ARBA" id="ARBA00018672"/>
    </source>
</evidence>
<dbReference type="STRING" id="272562.CA_C0122"/>
<dbReference type="InterPro" id="IPR052048">
    <property type="entry name" value="ST_Response_Regulator"/>
</dbReference>
<dbReference type="PIR" id="H96914">
    <property type="entry name" value="H96914"/>
</dbReference>
<organism evidence="5 6">
    <name type="scientific">Clostridium acetobutylicum (strain ATCC 824 / DSM 792 / JCM 1419 / IAM 19013 / LMG 5710 / NBRC 13948 / NRRL B-527 / VKM B-1787 / 2291 / W)</name>
    <dbReference type="NCBI Taxonomy" id="272562"/>
    <lineage>
        <taxon>Bacteria</taxon>
        <taxon>Bacillati</taxon>
        <taxon>Bacillota</taxon>
        <taxon>Clostridia</taxon>
        <taxon>Eubacteriales</taxon>
        <taxon>Clostridiaceae</taxon>
        <taxon>Clostridium</taxon>
    </lineage>
</organism>
<dbReference type="PATRIC" id="fig|272562.8.peg.306"/>
<evidence type="ECO:0000256" key="3">
    <source>
        <dbReference type="PROSITE-ProRule" id="PRU00169"/>
    </source>
</evidence>
<dbReference type="Proteomes" id="UP000000814">
    <property type="component" value="Chromosome"/>
</dbReference>
<feature type="modified residue" description="4-aspartylphosphate" evidence="3">
    <location>
        <position position="54"/>
    </location>
</feature>
<dbReference type="PANTHER" id="PTHR43228">
    <property type="entry name" value="TWO-COMPONENT RESPONSE REGULATOR"/>
    <property type="match status" value="1"/>
</dbReference>
<evidence type="ECO:0000313" key="6">
    <source>
        <dbReference type="Proteomes" id="UP000000814"/>
    </source>
</evidence>
<name>Q97MR9_CLOAB</name>